<gene>
    <name evidence="9" type="ORF">OQZ29_04385</name>
</gene>
<dbReference type="FunFam" id="3.30.565.10:FF:000010">
    <property type="entry name" value="Sensor histidine kinase RcsC"/>
    <property type="match status" value="1"/>
</dbReference>
<dbReference type="PROSITE" id="PS50109">
    <property type="entry name" value="HIS_KIN"/>
    <property type="match status" value="1"/>
</dbReference>
<dbReference type="InterPro" id="IPR004358">
    <property type="entry name" value="Sig_transdc_His_kin-like_C"/>
</dbReference>
<comment type="caution">
    <text evidence="9">The sequence shown here is derived from an EMBL/GenBank/DDBJ whole genome shotgun (WGS) entry which is preliminary data.</text>
</comment>
<evidence type="ECO:0000256" key="3">
    <source>
        <dbReference type="ARBA" id="ARBA00022553"/>
    </source>
</evidence>
<dbReference type="InterPro" id="IPR003661">
    <property type="entry name" value="HisK_dim/P_dom"/>
</dbReference>
<dbReference type="GO" id="GO:0005524">
    <property type="term" value="F:ATP binding"/>
    <property type="evidence" value="ECO:0007669"/>
    <property type="project" value="UniProtKB-KW"/>
</dbReference>
<sequence>MKPTKSSAGKYLIVVFLILAIFGITAGLFVNFSKIPLLKSVNKIVQVKNDFTKLDSCIFKLYNAENSCRMYVVSGERNYYNQFVDEIKEISLIMDTIEQQNAKEHAFSSDSFDALIKQKKLRTTQFIQLKRLSDSLINFSVEVDKDVEKINPKSKLFTARQFKSIVRIDTLKPKVTTQPKKKFFGRIMAAINNKETKAAAADSSRLTFIKTIITADTSSLNLAYNKLQLKAINDYYLKLYRTNKQLKTKEKQLLDVNHRLILTIVNGLKQYKISENDYYASVQQIVSNTTFNTVENLDRFTWVLLFLSGGLVLFVLYMVFNFYKNEKALIEYSDKASLYALSKSRFLANMSHEIRTPLNSIVGFSEQLTKVDLQTEQREQIGAIRNSSVMLLDVVNDILDFSKYETGKVAMEQVPFSPAIAIKDVFDSMKIQADKKGIGFVMDMDIASDRFILGDPLRLKQVVMNLLSNAIKFTSEGKVTLTASLIATNATGSKLNVSITDTGMGINQVDQKIIFDEFAQVYYSSTKEKQQGTGLGLAICKKIVEFQGGTISVKSVERKGSTFSFELPYQNAAKPETEGAPVSTLGIEAQVLEGKRVLLADDNMLNILLASTILKKHKVEFDAAYNGKEAFELFSENVYDIILTDIQMPEMGGIELTQKIRSSEDVIRKVTPILGVTANVMQEDRKKYLASGMDELVLKPFLEQELLEKIVKFIRK</sequence>
<dbReference type="InterPro" id="IPR005467">
    <property type="entry name" value="His_kinase_dom"/>
</dbReference>
<dbReference type="Pfam" id="PF00512">
    <property type="entry name" value="HisKA"/>
    <property type="match status" value="1"/>
</dbReference>
<keyword evidence="9" id="KW-0067">ATP-binding</keyword>
<comment type="catalytic activity">
    <reaction evidence="1">
        <text>ATP + protein L-histidine = ADP + protein N-phospho-L-histidine.</text>
        <dbReference type="EC" id="2.7.13.3"/>
    </reaction>
</comment>
<dbReference type="RefSeq" id="WP_010601713.1">
    <property type="nucleotide sequence ID" value="NZ_JAPJUH010000001.1"/>
</dbReference>
<dbReference type="Gene3D" id="3.30.565.10">
    <property type="entry name" value="Histidine kinase-like ATPase, C-terminal domain"/>
    <property type="match status" value="1"/>
</dbReference>
<keyword evidence="9" id="KW-0547">Nucleotide-binding</keyword>
<dbReference type="SUPFAM" id="SSF55874">
    <property type="entry name" value="ATPase domain of HSP90 chaperone/DNA topoisomerase II/histidine kinase"/>
    <property type="match status" value="1"/>
</dbReference>
<dbReference type="PRINTS" id="PR00344">
    <property type="entry name" value="BCTRLSENSOR"/>
</dbReference>
<dbReference type="PROSITE" id="PS50110">
    <property type="entry name" value="RESPONSE_REGULATORY"/>
    <property type="match status" value="1"/>
</dbReference>
<dbReference type="EC" id="2.7.13.3" evidence="2"/>
<feature type="transmembrane region" description="Helical" evidence="6">
    <location>
        <begin position="300"/>
        <end position="320"/>
    </location>
</feature>
<protein>
    <recommendedName>
        <fullName evidence="2">histidine kinase</fullName>
        <ecNumber evidence="2">2.7.13.3</ecNumber>
    </recommendedName>
</protein>
<evidence type="ECO:0000256" key="2">
    <source>
        <dbReference type="ARBA" id="ARBA00012438"/>
    </source>
</evidence>
<dbReference type="InterPro" id="IPR036097">
    <property type="entry name" value="HisK_dim/P_sf"/>
</dbReference>
<dbReference type="CDD" id="cd00082">
    <property type="entry name" value="HisKA"/>
    <property type="match status" value="1"/>
</dbReference>
<dbReference type="InterPro" id="IPR001789">
    <property type="entry name" value="Sig_transdc_resp-reg_receiver"/>
</dbReference>
<keyword evidence="6" id="KW-1133">Transmembrane helix</keyword>
<dbReference type="SMART" id="SM00448">
    <property type="entry name" value="REC"/>
    <property type="match status" value="1"/>
</dbReference>
<feature type="transmembrane region" description="Helical" evidence="6">
    <location>
        <begin position="12"/>
        <end position="32"/>
    </location>
</feature>
<evidence type="ECO:0000313" key="9">
    <source>
        <dbReference type="EMBL" id="MCX3263969.1"/>
    </source>
</evidence>
<dbReference type="GO" id="GO:0000155">
    <property type="term" value="F:phosphorelay sensor kinase activity"/>
    <property type="evidence" value="ECO:0007669"/>
    <property type="project" value="InterPro"/>
</dbReference>
<dbReference type="EMBL" id="JAPJUH010000001">
    <property type="protein sequence ID" value="MCX3263969.1"/>
    <property type="molecule type" value="Genomic_DNA"/>
</dbReference>
<dbReference type="InterPro" id="IPR036890">
    <property type="entry name" value="HATPase_C_sf"/>
</dbReference>
<evidence type="ECO:0000259" key="7">
    <source>
        <dbReference type="PROSITE" id="PS50109"/>
    </source>
</evidence>
<evidence type="ECO:0000256" key="5">
    <source>
        <dbReference type="PROSITE-ProRule" id="PRU00169"/>
    </source>
</evidence>
<keyword evidence="6" id="KW-0472">Membrane</keyword>
<dbReference type="Pfam" id="PF00072">
    <property type="entry name" value="Response_reg"/>
    <property type="match status" value="1"/>
</dbReference>
<dbReference type="SMART" id="SM00388">
    <property type="entry name" value="HisKA"/>
    <property type="match status" value="1"/>
</dbReference>
<keyword evidence="3 5" id="KW-0597">Phosphoprotein</keyword>
<dbReference type="AlphaFoldDB" id="A0A9X3I8G8"/>
<dbReference type="SMART" id="SM00387">
    <property type="entry name" value="HATPase_c"/>
    <property type="match status" value="1"/>
</dbReference>
<keyword evidence="4" id="KW-0902">Two-component regulatory system</keyword>
<feature type="domain" description="Response regulatory" evidence="8">
    <location>
        <begin position="596"/>
        <end position="714"/>
    </location>
</feature>
<dbReference type="InterPro" id="IPR003594">
    <property type="entry name" value="HATPase_dom"/>
</dbReference>
<evidence type="ECO:0000313" key="10">
    <source>
        <dbReference type="Proteomes" id="UP001142592"/>
    </source>
</evidence>
<dbReference type="Pfam" id="PF02518">
    <property type="entry name" value="HATPase_c"/>
    <property type="match status" value="1"/>
</dbReference>
<dbReference type="PANTHER" id="PTHR45339">
    <property type="entry name" value="HYBRID SIGNAL TRANSDUCTION HISTIDINE KINASE J"/>
    <property type="match status" value="1"/>
</dbReference>
<dbReference type="Gene3D" id="3.40.50.2300">
    <property type="match status" value="1"/>
</dbReference>
<feature type="modified residue" description="4-aspartylphosphate" evidence="5">
    <location>
        <position position="645"/>
    </location>
</feature>
<dbReference type="Proteomes" id="UP001142592">
    <property type="component" value="Unassembled WGS sequence"/>
</dbReference>
<organism evidence="9 10">
    <name type="scientific">Pedobacter agri</name>
    <dbReference type="NCBI Taxonomy" id="454586"/>
    <lineage>
        <taxon>Bacteria</taxon>
        <taxon>Pseudomonadati</taxon>
        <taxon>Bacteroidota</taxon>
        <taxon>Sphingobacteriia</taxon>
        <taxon>Sphingobacteriales</taxon>
        <taxon>Sphingobacteriaceae</taxon>
        <taxon>Pedobacter</taxon>
    </lineage>
</organism>
<keyword evidence="6" id="KW-0812">Transmembrane</keyword>
<dbReference type="CDD" id="cd17546">
    <property type="entry name" value="REC_hyHK_CKI1_RcsC-like"/>
    <property type="match status" value="1"/>
</dbReference>
<dbReference type="Gene3D" id="1.10.287.130">
    <property type="match status" value="1"/>
</dbReference>
<evidence type="ECO:0000259" key="8">
    <source>
        <dbReference type="PROSITE" id="PS50110"/>
    </source>
</evidence>
<dbReference type="InterPro" id="IPR011006">
    <property type="entry name" value="CheY-like_superfamily"/>
</dbReference>
<evidence type="ECO:0000256" key="1">
    <source>
        <dbReference type="ARBA" id="ARBA00000085"/>
    </source>
</evidence>
<keyword evidence="10" id="KW-1185">Reference proteome</keyword>
<accession>A0A9X3I8G8</accession>
<feature type="domain" description="Histidine kinase" evidence="7">
    <location>
        <begin position="349"/>
        <end position="571"/>
    </location>
</feature>
<dbReference type="SUPFAM" id="SSF52172">
    <property type="entry name" value="CheY-like"/>
    <property type="match status" value="1"/>
</dbReference>
<evidence type="ECO:0000256" key="6">
    <source>
        <dbReference type="SAM" id="Phobius"/>
    </source>
</evidence>
<dbReference type="PANTHER" id="PTHR45339:SF1">
    <property type="entry name" value="HYBRID SIGNAL TRANSDUCTION HISTIDINE KINASE J"/>
    <property type="match status" value="1"/>
</dbReference>
<dbReference type="CDD" id="cd16922">
    <property type="entry name" value="HATPase_EvgS-ArcB-TorS-like"/>
    <property type="match status" value="1"/>
</dbReference>
<name>A0A9X3I8G8_9SPHI</name>
<evidence type="ECO:0000256" key="4">
    <source>
        <dbReference type="ARBA" id="ARBA00023012"/>
    </source>
</evidence>
<dbReference type="SUPFAM" id="SSF47384">
    <property type="entry name" value="Homodimeric domain of signal transducing histidine kinase"/>
    <property type="match status" value="1"/>
</dbReference>
<proteinExistence type="predicted"/>
<reference evidence="9" key="1">
    <citation type="submission" date="2022-11" db="EMBL/GenBank/DDBJ databases">
        <authorList>
            <person name="Graham C."/>
            <person name="Newman J.D."/>
        </authorList>
    </citation>
    <scope>NUCLEOTIDE SEQUENCE</scope>
    <source>
        <strain evidence="9">DSM 19486</strain>
    </source>
</reference>